<evidence type="ECO:0000313" key="2">
    <source>
        <dbReference type="EMBL" id="MFC6361435.1"/>
    </source>
</evidence>
<dbReference type="PANTHER" id="PTHR22946:SF4">
    <property type="entry name" value="ESTERASE FRSA"/>
    <property type="match status" value="1"/>
</dbReference>
<reference evidence="3" key="1">
    <citation type="journal article" date="2019" name="Int. J. Syst. Evol. Microbiol.">
        <title>The Global Catalogue of Microorganisms (GCM) 10K type strain sequencing project: providing services to taxonomists for standard genome sequencing and annotation.</title>
        <authorList>
            <consortium name="The Broad Institute Genomics Platform"/>
            <consortium name="The Broad Institute Genome Sequencing Center for Infectious Disease"/>
            <person name="Wu L."/>
            <person name="Ma J."/>
        </authorList>
    </citation>
    <scope>NUCLEOTIDE SEQUENCE [LARGE SCALE GENOMIC DNA]</scope>
    <source>
        <strain evidence="3">CGMCC 4.1530</strain>
    </source>
</reference>
<protein>
    <submittedName>
        <fullName evidence="2">Dienelactone hydrolase family protein</fullName>
        <ecNumber evidence="2">3.1.-.-</ecNumber>
    </submittedName>
</protein>
<dbReference type="Pfam" id="PF01738">
    <property type="entry name" value="DLH"/>
    <property type="match status" value="1"/>
</dbReference>
<comment type="caution">
    <text evidence="2">The sequence shown here is derived from an EMBL/GenBank/DDBJ whole genome shotgun (WGS) entry which is preliminary data.</text>
</comment>
<dbReference type="GO" id="GO:0016787">
    <property type="term" value="F:hydrolase activity"/>
    <property type="evidence" value="ECO:0007669"/>
    <property type="project" value="UniProtKB-KW"/>
</dbReference>
<dbReference type="InterPro" id="IPR050261">
    <property type="entry name" value="FrsA_esterase"/>
</dbReference>
<dbReference type="Gene3D" id="3.40.50.1820">
    <property type="entry name" value="alpha/beta hydrolase"/>
    <property type="match status" value="1"/>
</dbReference>
<dbReference type="InterPro" id="IPR002925">
    <property type="entry name" value="Dienelactn_hydro"/>
</dbReference>
<name>A0ABW1VME2_9GAMM</name>
<sequence length="239" mass="24956">MSQFQSKKIIYRSGSTELEGVLVFDASLTAPAAGLVMAPNWMGVTEASVSLAEKAAARGYVVLIADLYGKGVRPGSAEEAGTVMMSVKNTDEEVGRMAAAMQALTSQTDAPVTADKVAVFGFCFGGHCALELARSGASLKAAISFHGGLDTCGSYDAKNIKGSVLVLDGAGDPLVPREQLPAFAQEMTTASVDWKLHSYKGAVHSFTDVQANVKGVAEYNADVSARAFAAMFGLLDEVF</sequence>
<dbReference type="PANTHER" id="PTHR22946">
    <property type="entry name" value="DIENELACTONE HYDROLASE DOMAIN-CONTAINING PROTEIN-RELATED"/>
    <property type="match status" value="1"/>
</dbReference>
<dbReference type="RefSeq" id="WP_212709208.1">
    <property type="nucleotide sequence ID" value="NZ_BAAAFW010000058.1"/>
</dbReference>
<keyword evidence="3" id="KW-1185">Reference proteome</keyword>
<accession>A0ABW1VME2</accession>
<gene>
    <name evidence="2" type="ORF">ACFP73_04885</name>
</gene>
<keyword evidence="2" id="KW-0378">Hydrolase</keyword>
<evidence type="ECO:0000259" key="1">
    <source>
        <dbReference type="Pfam" id="PF01738"/>
    </source>
</evidence>
<feature type="domain" description="Dienelactone hydrolase" evidence="1">
    <location>
        <begin position="30"/>
        <end position="238"/>
    </location>
</feature>
<dbReference type="Proteomes" id="UP001596215">
    <property type="component" value="Unassembled WGS sequence"/>
</dbReference>
<dbReference type="SUPFAM" id="SSF53474">
    <property type="entry name" value="alpha/beta-Hydrolases"/>
    <property type="match status" value="1"/>
</dbReference>
<evidence type="ECO:0000313" key="3">
    <source>
        <dbReference type="Proteomes" id="UP001596215"/>
    </source>
</evidence>
<proteinExistence type="predicted"/>
<dbReference type="EC" id="3.1.-.-" evidence="2"/>
<organism evidence="2 3">
    <name type="scientific">Tatumella punctata</name>
    <dbReference type="NCBI Taxonomy" id="399969"/>
    <lineage>
        <taxon>Bacteria</taxon>
        <taxon>Pseudomonadati</taxon>
        <taxon>Pseudomonadota</taxon>
        <taxon>Gammaproteobacteria</taxon>
        <taxon>Enterobacterales</taxon>
        <taxon>Erwiniaceae</taxon>
        <taxon>Tatumella</taxon>
    </lineage>
</organism>
<dbReference type="InterPro" id="IPR029058">
    <property type="entry name" value="AB_hydrolase_fold"/>
</dbReference>
<dbReference type="EMBL" id="JBHSUC010000004">
    <property type="protein sequence ID" value="MFC6361435.1"/>
    <property type="molecule type" value="Genomic_DNA"/>
</dbReference>